<name>A0A4C1UVG4_EUMVA</name>
<feature type="compositionally biased region" description="Basic residues" evidence="1">
    <location>
        <begin position="50"/>
        <end position="72"/>
    </location>
</feature>
<accession>A0A4C1UVG4</accession>
<evidence type="ECO:0000313" key="2">
    <source>
        <dbReference type="EMBL" id="GBP29986.1"/>
    </source>
</evidence>
<dbReference type="OrthoDB" id="7486687at2759"/>
<feature type="compositionally biased region" description="Gly residues" evidence="1">
    <location>
        <begin position="1"/>
        <end position="12"/>
    </location>
</feature>
<dbReference type="EMBL" id="BGZK01000227">
    <property type="protein sequence ID" value="GBP29986.1"/>
    <property type="molecule type" value="Genomic_DNA"/>
</dbReference>
<comment type="caution">
    <text evidence="2">The sequence shown here is derived from an EMBL/GenBank/DDBJ whole genome shotgun (WGS) entry which is preliminary data.</text>
</comment>
<sequence length="165" mass="18090">MRAAGGGGGGGARAAARPARYYERAECSAPQPHANKTLVTNLLPRERQPRPRSVRSAHVHAPRDNRHARRQRPNASDGTVLELLMTDETEWTLVLYTHTLAATNGSVFLQAYALATQISKNTPRMIDALRQWAYTTGAYDSAAVAHSFGARPARNWVGSVTHMFI</sequence>
<gene>
    <name evidence="2" type="ORF">EVAR_22886_1</name>
</gene>
<feature type="region of interest" description="Disordered" evidence="1">
    <location>
        <begin position="1"/>
        <end position="75"/>
    </location>
</feature>
<evidence type="ECO:0000313" key="3">
    <source>
        <dbReference type="Proteomes" id="UP000299102"/>
    </source>
</evidence>
<dbReference type="Proteomes" id="UP000299102">
    <property type="component" value="Unassembled WGS sequence"/>
</dbReference>
<protein>
    <submittedName>
        <fullName evidence="2">Uncharacterized protein</fullName>
    </submittedName>
</protein>
<evidence type="ECO:0000256" key="1">
    <source>
        <dbReference type="SAM" id="MobiDB-lite"/>
    </source>
</evidence>
<proteinExistence type="predicted"/>
<keyword evidence="3" id="KW-1185">Reference proteome</keyword>
<organism evidence="2 3">
    <name type="scientific">Eumeta variegata</name>
    <name type="common">Bagworm moth</name>
    <name type="synonym">Eumeta japonica</name>
    <dbReference type="NCBI Taxonomy" id="151549"/>
    <lineage>
        <taxon>Eukaryota</taxon>
        <taxon>Metazoa</taxon>
        <taxon>Ecdysozoa</taxon>
        <taxon>Arthropoda</taxon>
        <taxon>Hexapoda</taxon>
        <taxon>Insecta</taxon>
        <taxon>Pterygota</taxon>
        <taxon>Neoptera</taxon>
        <taxon>Endopterygota</taxon>
        <taxon>Lepidoptera</taxon>
        <taxon>Glossata</taxon>
        <taxon>Ditrysia</taxon>
        <taxon>Tineoidea</taxon>
        <taxon>Psychidae</taxon>
        <taxon>Oiketicinae</taxon>
        <taxon>Eumeta</taxon>
    </lineage>
</organism>
<dbReference type="AlphaFoldDB" id="A0A4C1UVG4"/>
<reference evidence="2 3" key="1">
    <citation type="journal article" date="2019" name="Commun. Biol.">
        <title>The bagworm genome reveals a unique fibroin gene that provides high tensile strength.</title>
        <authorList>
            <person name="Kono N."/>
            <person name="Nakamura H."/>
            <person name="Ohtoshi R."/>
            <person name="Tomita M."/>
            <person name="Numata K."/>
            <person name="Arakawa K."/>
        </authorList>
    </citation>
    <scope>NUCLEOTIDE SEQUENCE [LARGE SCALE GENOMIC DNA]</scope>
</reference>